<dbReference type="Gene3D" id="3.60.21.10">
    <property type="match status" value="1"/>
</dbReference>
<comment type="subcellular location">
    <subcellularLocation>
        <location evidence="4">Cell envelope</location>
    </subcellularLocation>
</comment>
<keyword evidence="7 11" id="KW-0732">Signal</keyword>
<evidence type="ECO:0000256" key="10">
    <source>
        <dbReference type="ARBA" id="ARBA00023268"/>
    </source>
</evidence>
<dbReference type="InterPro" id="IPR029052">
    <property type="entry name" value="Metallo-depent_PP-like"/>
</dbReference>
<comment type="cofactor">
    <cofactor evidence="3">
        <name>a divalent metal cation</name>
        <dbReference type="ChEBI" id="CHEBI:60240"/>
    </cofactor>
</comment>
<evidence type="ECO:0000256" key="4">
    <source>
        <dbReference type="ARBA" id="ARBA00004196"/>
    </source>
</evidence>
<dbReference type="InterPro" id="IPR006146">
    <property type="entry name" value="5'-Nucleotdase_CS"/>
</dbReference>
<sequence length="653" mass="71378">MNRSTTRVTAKPFLLVPLLACGLFASAQAAELDLRLMQTTDLHMHAMNYDYYRDTEVDDFGLARTATLIRDARAEARNSLLFDNGDLIQGNPMGDYMARAKGLSYGDVHPMFKAMNLLQYDAANVGNHEFNYGLEFLLKSLSGANFPYVLSNVYAVDGDDDPSNDRQYIQPYVMLERRLMDSEGQWHDLKVGVIGFTPPQIMSWDKGNLEGRVTVRGIVETAEALVPKMREEGADLVIAIAHSGIATSHPDGLRENATAELAQVDGIDAIMFGHAHSVFPSEAYEDFPGADLENGTLHGVPAVMPGFWGSHLGIIDLTLSGEDGNWQVSGSQVENRAIYRREGRENIPVVGSQQDIIDAVSSEHAGTIEWVGQAVGSITSPINSFFALVQDDPSIQIVNNAQTWYGKQLIEGTEYGELPVLSAGAPFKAGGRGGPDYYTNLPAGEIAIRNVADLYIYPNTARLVKLNGAQVREWLERSAVQFNTIDPASTEQQALVSETHPSYNFDVIDGVSYLIDVTQPPRYSDKGELLDENAHRIVDLSFNGSPIDAEQEFVVVTNNYRAGGGGGFPALDGSTIIVEAPQTNRQALVDYILASGELDPQADNNWGFAPINGEVQVVFDTSPTASDASNAQRFDYLEMLDSGFARYRIPMGE</sequence>
<name>A0A2Z2P1K5_9GAMM</name>
<dbReference type="SUPFAM" id="SSF55816">
    <property type="entry name" value="5'-nucleotidase (syn. UDP-sugar hydrolase), C-terminal domain"/>
    <property type="match status" value="1"/>
</dbReference>
<dbReference type="AlphaFoldDB" id="A0A2Z2P1K5"/>
<dbReference type="Pfam" id="PF00149">
    <property type="entry name" value="Metallophos"/>
    <property type="match status" value="1"/>
</dbReference>
<dbReference type="NCBIfam" id="NF006938">
    <property type="entry name" value="PRK09420.1"/>
    <property type="match status" value="1"/>
</dbReference>
<dbReference type="Proteomes" id="UP000250079">
    <property type="component" value="Chromosome"/>
</dbReference>
<evidence type="ECO:0000256" key="9">
    <source>
        <dbReference type="ARBA" id="ARBA00022801"/>
    </source>
</evidence>
<dbReference type="GO" id="GO:0009166">
    <property type="term" value="P:nucleotide catabolic process"/>
    <property type="evidence" value="ECO:0007669"/>
    <property type="project" value="InterPro"/>
</dbReference>
<dbReference type="InterPro" id="IPR006179">
    <property type="entry name" value="5_nucleotidase/apyrase"/>
</dbReference>
<dbReference type="RefSeq" id="WP_088919379.1">
    <property type="nucleotide sequence ID" value="NZ_CP018632.1"/>
</dbReference>
<protein>
    <submittedName>
        <fullName evidence="14">Trifunctional nucleotide phosphoesterase protein YfkN</fullName>
    </submittedName>
</protein>
<evidence type="ECO:0000256" key="2">
    <source>
        <dbReference type="ARBA" id="ARBA00001730"/>
    </source>
</evidence>
<dbReference type="CDD" id="cd07410">
    <property type="entry name" value="MPP_CpdB_N"/>
    <property type="match status" value="1"/>
</dbReference>
<dbReference type="PANTHER" id="PTHR11575:SF6">
    <property type="entry name" value="2',3'-CYCLIC-NUCLEOTIDE 2'-PHOSPHODIESTERASE_3'-NUCLEOTIDASE"/>
    <property type="match status" value="1"/>
</dbReference>
<keyword evidence="9 11" id="KW-0378">Hydrolase</keyword>
<evidence type="ECO:0000256" key="6">
    <source>
        <dbReference type="ARBA" id="ARBA00022723"/>
    </source>
</evidence>
<dbReference type="GO" id="GO:0030288">
    <property type="term" value="C:outer membrane-bounded periplasmic space"/>
    <property type="evidence" value="ECO:0007669"/>
    <property type="project" value="TreeGrafter"/>
</dbReference>
<dbReference type="GO" id="GO:0008254">
    <property type="term" value="F:3'-nucleotidase activity"/>
    <property type="evidence" value="ECO:0007669"/>
    <property type="project" value="UniProtKB-EC"/>
</dbReference>
<dbReference type="GO" id="GO:0000166">
    <property type="term" value="F:nucleotide binding"/>
    <property type="evidence" value="ECO:0007669"/>
    <property type="project" value="UniProtKB-KW"/>
</dbReference>
<evidence type="ECO:0000256" key="11">
    <source>
        <dbReference type="RuleBase" id="RU362119"/>
    </source>
</evidence>
<feature type="chain" id="PRO_5016191145" evidence="11">
    <location>
        <begin position="30"/>
        <end position="653"/>
    </location>
</feature>
<dbReference type="SUPFAM" id="SSF56300">
    <property type="entry name" value="Metallo-dependent phosphatases"/>
    <property type="match status" value="1"/>
</dbReference>
<comment type="catalytic activity">
    <reaction evidence="1">
        <text>a ribonucleoside 3'-phosphate + H2O = a ribonucleoside + phosphate</text>
        <dbReference type="Rhea" id="RHEA:10144"/>
        <dbReference type="ChEBI" id="CHEBI:13197"/>
        <dbReference type="ChEBI" id="CHEBI:15377"/>
        <dbReference type="ChEBI" id="CHEBI:18254"/>
        <dbReference type="ChEBI" id="CHEBI:43474"/>
        <dbReference type="EC" id="3.1.3.6"/>
    </reaction>
</comment>
<proteinExistence type="inferred from homology"/>
<evidence type="ECO:0000259" key="13">
    <source>
        <dbReference type="Pfam" id="PF02872"/>
    </source>
</evidence>
<dbReference type="OrthoDB" id="9803927at2"/>
<evidence type="ECO:0000256" key="7">
    <source>
        <dbReference type="ARBA" id="ARBA00022729"/>
    </source>
</evidence>
<evidence type="ECO:0000313" key="15">
    <source>
        <dbReference type="Proteomes" id="UP000250079"/>
    </source>
</evidence>
<evidence type="ECO:0000256" key="3">
    <source>
        <dbReference type="ARBA" id="ARBA00001968"/>
    </source>
</evidence>
<evidence type="ECO:0000256" key="1">
    <source>
        <dbReference type="ARBA" id="ARBA00000527"/>
    </source>
</evidence>
<dbReference type="GO" id="GO:0046872">
    <property type="term" value="F:metal ion binding"/>
    <property type="evidence" value="ECO:0007669"/>
    <property type="project" value="UniProtKB-KW"/>
</dbReference>
<evidence type="ECO:0000256" key="8">
    <source>
        <dbReference type="ARBA" id="ARBA00022741"/>
    </source>
</evidence>
<keyword evidence="10" id="KW-0511">Multifunctional enzyme</keyword>
<dbReference type="KEGG" id="gai:IMCC3135_21300"/>
<keyword evidence="15" id="KW-1185">Reference proteome</keyword>
<feature type="domain" description="Calcineurin-like phosphoesterase" evidence="12">
    <location>
        <begin position="34"/>
        <end position="277"/>
    </location>
</feature>
<dbReference type="PANTHER" id="PTHR11575">
    <property type="entry name" value="5'-NUCLEOTIDASE-RELATED"/>
    <property type="match status" value="1"/>
</dbReference>
<organism evidence="14 15">
    <name type="scientific">Granulosicoccus antarcticus IMCC3135</name>
    <dbReference type="NCBI Taxonomy" id="1192854"/>
    <lineage>
        <taxon>Bacteria</taxon>
        <taxon>Pseudomonadati</taxon>
        <taxon>Pseudomonadota</taxon>
        <taxon>Gammaproteobacteria</taxon>
        <taxon>Chromatiales</taxon>
        <taxon>Granulosicoccaceae</taxon>
        <taxon>Granulosicoccus</taxon>
    </lineage>
</organism>
<keyword evidence="8 11" id="KW-0547">Nucleotide-binding</keyword>
<dbReference type="InterPro" id="IPR008334">
    <property type="entry name" value="5'-Nucleotdase_C"/>
</dbReference>
<dbReference type="GO" id="GO:0008663">
    <property type="term" value="F:2',3'-cyclic-nucleotide 2'-phosphodiesterase activity"/>
    <property type="evidence" value="ECO:0007669"/>
    <property type="project" value="UniProtKB-EC"/>
</dbReference>
<evidence type="ECO:0000259" key="12">
    <source>
        <dbReference type="Pfam" id="PF00149"/>
    </source>
</evidence>
<dbReference type="Pfam" id="PF02872">
    <property type="entry name" value="5_nucleotid_C"/>
    <property type="match status" value="1"/>
</dbReference>
<comment type="similarity">
    <text evidence="5 11">Belongs to the 5'-nucleotidase family.</text>
</comment>
<dbReference type="PROSITE" id="PS00786">
    <property type="entry name" value="5_NUCLEOTIDASE_2"/>
    <property type="match status" value="1"/>
</dbReference>
<dbReference type="PRINTS" id="PR01607">
    <property type="entry name" value="APYRASEFAMLY"/>
</dbReference>
<dbReference type="EMBL" id="CP018632">
    <property type="protein sequence ID" value="ASJ74337.1"/>
    <property type="molecule type" value="Genomic_DNA"/>
</dbReference>
<comment type="catalytic activity">
    <reaction evidence="2">
        <text>a nucleoside 2',3'-cyclic phosphate + H2O = a nucleoside 3'-phosphate + H(+)</text>
        <dbReference type="Rhea" id="RHEA:19621"/>
        <dbReference type="ChEBI" id="CHEBI:15377"/>
        <dbReference type="ChEBI" id="CHEBI:15378"/>
        <dbReference type="ChEBI" id="CHEBI:66949"/>
        <dbReference type="ChEBI" id="CHEBI:66954"/>
        <dbReference type="EC" id="3.1.4.16"/>
    </reaction>
</comment>
<accession>A0A2Z2P1K5</accession>
<gene>
    <name evidence="14" type="primary">yfkN_1</name>
    <name evidence="14" type="ORF">IMCC3135_21300</name>
</gene>
<dbReference type="InterPro" id="IPR036907">
    <property type="entry name" value="5'-Nucleotdase_C_sf"/>
</dbReference>
<dbReference type="InterPro" id="IPR041827">
    <property type="entry name" value="CpdB_N"/>
</dbReference>
<dbReference type="InterPro" id="IPR004843">
    <property type="entry name" value="Calcineurin-like_PHP"/>
</dbReference>
<dbReference type="Gene3D" id="3.90.780.10">
    <property type="entry name" value="5'-Nucleotidase, C-terminal domain"/>
    <property type="match status" value="1"/>
</dbReference>
<keyword evidence="6" id="KW-0479">Metal-binding</keyword>
<feature type="domain" description="5'-Nucleotidase C-terminal" evidence="13">
    <location>
        <begin position="389"/>
        <end position="572"/>
    </location>
</feature>
<reference evidence="14 15" key="1">
    <citation type="submission" date="2016-12" db="EMBL/GenBank/DDBJ databases">
        <authorList>
            <person name="Song W.-J."/>
            <person name="Kurnit D.M."/>
        </authorList>
    </citation>
    <scope>NUCLEOTIDE SEQUENCE [LARGE SCALE GENOMIC DNA]</scope>
    <source>
        <strain evidence="14 15">IMCC3135</strain>
    </source>
</reference>
<evidence type="ECO:0000256" key="5">
    <source>
        <dbReference type="ARBA" id="ARBA00006654"/>
    </source>
</evidence>
<feature type="signal peptide" evidence="11">
    <location>
        <begin position="1"/>
        <end position="29"/>
    </location>
</feature>
<evidence type="ECO:0000313" key="14">
    <source>
        <dbReference type="EMBL" id="ASJ74337.1"/>
    </source>
</evidence>